<feature type="region of interest" description="Disordered" evidence="2">
    <location>
        <begin position="801"/>
        <end position="845"/>
    </location>
</feature>
<dbReference type="Gene3D" id="3.40.50.10890">
    <property type="match status" value="1"/>
</dbReference>
<comment type="similarity">
    <text evidence="1">Belongs to the metallo-beta-lactamase superfamily. RNA-metabolizing metallo-beta-lactamase-like family. CPSF2/YSH1 subfamily.</text>
</comment>
<keyword evidence="1" id="KW-0539">Nucleus</keyword>
<feature type="compositionally biased region" description="Basic and acidic residues" evidence="2">
    <location>
        <begin position="1585"/>
        <end position="1594"/>
    </location>
</feature>
<feature type="compositionally biased region" description="Polar residues" evidence="2">
    <location>
        <begin position="1318"/>
        <end position="1328"/>
    </location>
</feature>
<feature type="region of interest" description="Disordered" evidence="2">
    <location>
        <begin position="230"/>
        <end position="252"/>
    </location>
</feature>
<feature type="region of interest" description="Disordered" evidence="2">
    <location>
        <begin position="535"/>
        <end position="599"/>
    </location>
</feature>
<dbReference type="PANTHER" id="PTHR45922:SF1">
    <property type="entry name" value="CLEAVAGE AND POLYADENYLATION SPECIFICITY FACTOR SUBUNIT 2"/>
    <property type="match status" value="1"/>
</dbReference>
<name>A0A086K1W6_TOXGO</name>
<feature type="region of interest" description="Disordered" evidence="2">
    <location>
        <begin position="746"/>
        <end position="776"/>
    </location>
</feature>
<feature type="compositionally biased region" description="Acidic residues" evidence="2">
    <location>
        <begin position="894"/>
        <end position="904"/>
    </location>
</feature>
<dbReference type="EMBL" id="AEYI02001362">
    <property type="protein sequence ID" value="KFG38384.1"/>
    <property type="molecule type" value="Genomic_DNA"/>
</dbReference>
<feature type="compositionally biased region" description="Basic and acidic residues" evidence="2">
    <location>
        <begin position="813"/>
        <end position="845"/>
    </location>
</feature>
<evidence type="ECO:0000256" key="1">
    <source>
        <dbReference type="RuleBase" id="RU365006"/>
    </source>
</evidence>
<comment type="subcellular location">
    <subcellularLocation>
        <location evidence="1">Nucleus</location>
    </subcellularLocation>
</comment>
<feature type="compositionally biased region" description="Basic and acidic residues" evidence="2">
    <location>
        <begin position="752"/>
        <end position="767"/>
    </location>
</feature>
<feature type="compositionally biased region" description="Acidic residues" evidence="2">
    <location>
        <begin position="234"/>
        <end position="246"/>
    </location>
</feature>
<feature type="region of interest" description="Disordered" evidence="2">
    <location>
        <begin position="1257"/>
        <end position="1340"/>
    </location>
</feature>
<gene>
    <name evidence="3" type="ORF">TGP89_219440</name>
</gene>
<dbReference type="OrthoDB" id="332567at2759"/>
<dbReference type="VEuPathDB" id="ToxoDB:TGP89_219440"/>
<comment type="caution">
    <text evidence="3">The sequence shown here is derived from an EMBL/GenBank/DDBJ whole genome shotgun (WGS) entry which is preliminary data.</text>
</comment>
<dbReference type="GO" id="GO:0003723">
    <property type="term" value="F:RNA binding"/>
    <property type="evidence" value="ECO:0007669"/>
    <property type="project" value="UniProtKB-KW"/>
</dbReference>
<dbReference type="GO" id="GO:0006398">
    <property type="term" value="P:mRNA 3'-end processing by stem-loop binding and cleavage"/>
    <property type="evidence" value="ECO:0007669"/>
    <property type="project" value="InterPro"/>
</dbReference>
<feature type="compositionally biased region" description="Basic and acidic residues" evidence="2">
    <location>
        <begin position="968"/>
        <end position="986"/>
    </location>
</feature>
<dbReference type="Proteomes" id="UP000028828">
    <property type="component" value="Unassembled WGS sequence"/>
</dbReference>
<feature type="region of interest" description="Disordered" evidence="2">
    <location>
        <begin position="1468"/>
        <end position="1524"/>
    </location>
</feature>
<feature type="compositionally biased region" description="Acidic residues" evidence="2">
    <location>
        <begin position="1473"/>
        <end position="1482"/>
    </location>
</feature>
<feature type="region of interest" description="Disordered" evidence="2">
    <location>
        <begin position="1548"/>
        <end position="1594"/>
    </location>
</feature>
<organism evidence="3 4">
    <name type="scientific">Toxoplasma gondii p89</name>
    <dbReference type="NCBI Taxonomy" id="943119"/>
    <lineage>
        <taxon>Eukaryota</taxon>
        <taxon>Sar</taxon>
        <taxon>Alveolata</taxon>
        <taxon>Apicomplexa</taxon>
        <taxon>Conoidasida</taxon>
        <taxon>Coccidia</taxon>
        <taxon>Eucoccidiorida</taxon>
        <taxon>Eimeriorina</taxon>
        <taxon>Sarcocystidae</taxon>
        <taxon>Toxoplasma</taxon>
    </lineage>
</organism>
<dbReference type="Gene3D" id="3.60.15.10">
    <property type="entry name" value="Ribonuclease Z/Hydroxyacylglutathione hydrolase-like"/>
    <property type="match status" value="1"/>
</dbReference>
<feature type="compositionally biased region" description="Basic and acidic residues" evidence="2">
    <location>
        <begin position="165"/>
        <end position="187"/>
    </location>
</feature>
<evidence type="ECO:0000313" key="3">
    <source>
        <dbReference type="EMBL" id="KFG38384.1"/>
    </source>
</evidence>
<dbReference type="SUPFAM" id="SSF56281">
    <property type="entry name" value="Metallo-hydrolase/oxidoreductase"/>
    <property type="match status" value="2"/>
</dbReference>
<feature type="region of interest" description="Disordered" evidence="2">
    <location>
        <begin position="968"/>
        <end position="1003"/>
    </location>
</feature>
<dbReference type="GO" id="GO:0005847">
    <property type="term" value="C:mRNA cleavage and polyadenylation specificity factor complex"/>
    <property type="evidence" value="ECO:0007669"/>
    <property type="project" value="InterPro"/>
</dbReference>
<evidence type="ECO:0000256" key="2">
    <source>
        <dbReference type="SAM" id="MobiDB-lite"/>
    </source>
</evidence>
<sequence length="1707" mass="181242">MVRVAVEPLYVGGRGSGGFHAAILRLGRFSLLMNCGATDLLDPHDIDLLLPYLNEIDGIFISHGSLRHLGGLPLLHSRQKAVSVSGSSSLDSPFHLCCCFSAACRACSVPAFLTQASQRLGKVALEGAVLSNAQSRGVRACAPARGVHTPPEPGEAAGPGTPGEEEGRGEGQRGEAVAKTEESEGREGSLGVEEGSAEAAVSTKDISAIMEACRVLRYEERIRLFPRRRREEQRDDEVGEAAENEDAEARGEACDFRLDRAHSDADDEPDQEEDDTEVYVHCIQAGHALGGAVWLFDADGRKVVFAVDHSLNPLWHTDGSALLSLLPSLRAAPSTPSPSPSFSSPSRDSFSPPCLFISDVHEPPTGLHSWRVPALRGFFLQIAHVLQRGGDVIIPLDIGSPLLELLLHLEALWRLAPSLHGFPIFLLSPVSASFLLACRPLLPQSTQRARALFASQRVNPLFTNASASLSSLLAHRLAAPPLPEATRDSPWLARKQTRKASLQTILPFSPGSNLLDRLPETGSLVASAVGADGLPARVWGKDGDSRGNVAGGPGSVSLPAPDWSPTSGVSTPPPGSRPAGGEDGAQRPSGTEGARRPEEVHAEAALADWAGGRTAGFLGAPGLASPAGVFGGARAPQGTAGTGPWSASCGLPFGNLKFVKLLSTEREVEHLLQRREQEREKNNTEPRRSGCVFVCTPASLDSGFGRCLLIREAEEEANAIFFLSEPWPGTTAHRVWSAQKDRVASACSTQMSRREDSSFSGNDREDSSSPELVLTQTRRVALSPEELLRLFEREKEKRAAELEKKRHSGAVNEAKEEPGEPAKEEQTEAFEEEKGPLLLHEGDDRDLVDYDDDLVENLEDIEAAPSLFPFAGFALPQDDSFYAQTEELAGDAQDQGEEPAEETAAEACGADEGPALGASSRGLTDGVESDGDNPLLDTCGPCMQGDRDEFAQPPLSFACASLGGEAARDRVAPSRRQVKEASEASRRVGGFEGDAKKEKEEEEDFGVAVSAEQKAVWTAATLSVGTAAASGAPVSPFEALGAPVPGDSKLLWAGGGVWPGSDRVAVASAFALPPAGLFAGGAEAYRHLVEGEKRIAGAPRRRHEKLKAELLLAKRGGHVASPWLGVPPSLAFSAFGVASSPCPAGLVGAPSGLLPGMRPTAGDAYRLQEAALPAWRRQLRQWVGGEDPTGVESLTVKVSLRCHVECISGGLEGVTSLQGLVNFLSLLRPQNVFLLPSSTGPLTRELVRSLSQAEELQTDRLGSIPASEGENGDAQSSHLDESPVQNSEEAEMTDAEPRPDEASPLQTSELLSSKAVPSLTQGSQNFTESRPGRGPAGGDTVSVSAKEALQVGLGHRLVASLLASLGPHARVQLLVSRASSAALSPSVSHDAPRFSHVGLLDLPSGQAVLRLDRRLWAELQAHAVPVPAPRAARGALESRQTPGADQERPNWGQRLCFVARARGAVQLLGSEEREGEGEETGPEAETAVEARIEPGRKRLHSGSGPKARRRRFGRMGPSGSAFQSGSFWCPSLRPSFRLVSCDDPTLEETGQAREGASQREETHGAQENASGSGGSCPGASAASASREHMAFSEDKGLDDKRATLLLGRLQLGDVAQHLWSHLGREGGGRGDEADSREAEREEREAKSEIAFAPQGQVLSLANCAAIRILQDGHGSRASVWEVESSVHPWFFYLRRLFASQPFALTGS</sequence>
<dbReference type="InterPro" id="IPR036866">
    <property type="entry name" value="RibonucZ/Hydroxyglut_hydro"/>
</dbReference>
<evidence type="ECO:0000313" key="4">
    <source>
        <dbReference type="Proteomes" id="UP000028828"/>
    </source>
</evidence>
<accession>A0A086K1W6</accession>
<feature type="compositionally biased region" description="Basic and acidic residues" evidence="2">
    <location>
        <begin position="1622"/>
        <end position="1644"/>
    </location>
</feature>
<proteinExistence type="inferred from homology"/>
<keyword evidence="1" id="KW-0507">mRNA processing</keyword>
<dbReference type="InterPro" id="IPR027075">
    <property type="entry name" value="CPSF2"/>
</dbReference>
<protein>
    <recommendedName>
        <fullName evidence="1">Cleavage and polyadenylation specificity factor subunit 2</fullName>
    </recommendedName>
    <alternativeName>
        <fullName evidence="1">Cleavage and polyadenylation specificity factor 100 kDa subunit</fullName>
    </alternativeName>
</protein>
<keyword evidence="1" id="KW-0694">RNA-binding</keyword>
<feature type="compositionally biased region" description="Polar residues" evidence="2">
    <location>
        <begin position="1273"/>
        <end position="1287"/>
    </location>
</feature>
<feature type="region of interest" description="Disordered" evidence="2">
    <location>
        <begin position="141"/>
        <end position="201"/>
    </location>
</feature>
<reference evidence="3 4" key="1">
    <citation type="submission" date="2014-03" db="EMBL/GenBank/DDBJ databases">
        <authorList>
            <person name="Sibley D."/>
            <person name="Venepally P."/>
            <person name="Karamycheva S."/>
            <person name="Hadjithomas M."/>
            <person name="Khan A."/>
            <person name="Brunk B."/>
            <person name="Roos D."/>
            <person name="Caler E."/>
            <person name="Lorenzi H."/>
        </authorList>
    </citation>
    <scope>NUCLEOTIDE SEQUENCE [LARGE SCALE GENOMIC DNA]</scope>
    <source>
        <strain evidence="4">p89</strain>
    </source>
</reference>
<feature type="region of interest" description="Disordered" evidence="2">
    <location>
        <begin position="879"/>
        <end position="947"/>
    </location>
</feature>
<feature type="region of interest" description="Disordered" evidence="2">
    <location>
        <begin position="1621"/>
        <end position="1644"/>
    </location>
</feature>
<dbReference type="PANTHER" id="PTHR45922">
    <property type="entry name" value="CLEAVAGE AND POLYADENYLATION SPECIFICITY FACTOR SUBUNIT 2"/>
    <property type="match status" value="1"/>
</dbReference>